<dbReference type="Pfam" id="PF13245">
    <property type="entry name" value="AAA_19"/>
    <property type="match status" value="1"/>
</dbReference>
<organism evidence="2">
    <name type="scientific">Kribbella sp. HUAS MG21</name>
    <dbReference type="NCBI Taxonomy" id="3160966"/>
    <lineage>
        <taxon>Bacteria</taxon>
        <taxon>Bacillati</taxon>
        <taxon>Actinomycetota</taxon>
        <taxon>Actinomycetes</taxon>
        <taxon>Propionibacteriales</taxon>
        <taxon>Kribbellaceae</taxon>
        <taxon>Kribbella</taxon>
    </lineage>
</organism>
<accession>A0AAU7T5S5</accession>
<dbReference type="InterPro" id="IPR027785">
    <property type="entry name" value="UvrD-like_helicase_C"/>
</dbReference>
<feature type="domain" description="UvrD-like helicase C-terminal" evidence="1">
    <location>
        <begin position="380"/>
        <end position="428"/>
    </location>
</feature>
<dbReference type="Gene3D" id="3.40.50.300">
    <property type="entry name" value="P-loop containing nucleotide triphosphate hydrolases"/>
    <property type="match status" value="2"/>
</dbReference>
<gene>
    <name evidence="2" type="ORF">ABN611_25895</name>
</gene>
<dbReference type="InterPro" id="IPR000212">
    <property type="entry name" value="DNA_helicase_UvrD/REP"/>
</dbReference>
<dbReference type="AlphaFoldDB" id="A0AAU7T5S5"/>
<evidence type="ECO:0000259" key="1">
    <source>
        <dbReference type="Pfam" id="PF13538"/>
    </source>
</evidence>
<dbReference type="EMBL" id="CP158165">
    <property type="protein sequence ID" value="XBV21985.1"/>
    <property type="molecule type" value="Genomic_DNA"/>
</dbReference>
<name>A0AAU7T5S5_9ACTN</name>
<dbReference type="RefSeq" id="WP_350274835.1">
    <property type="nucleotide sequence ID" value="NZ_CP158165.1"/>
</dbReference>
<dbReference type="InterPro" id="IPR027417">
    <property type="entry name" value="P-loop_NTPase"/>
</dbReference>
<dbReference type="GO" id="GO:0003678">
    <property type="term" value="F:DNA helicase activity"/>
    <property type="evidence" value="ECO:0007669"/>
    <property type="project" value="InterPro"/>
</dbReference>
<dbReference type="PANTHER" id="PTHR11070">
    <property type="entry name" value="UVRD / RECB / PCRA DNA HELICASE FAMILY MEMBER"/>
    <property type="match status" value="1"/>
</dbReference>
<dbReference type="GO" id="GO:0005524">
    <property type="term" value="F:ATP binding"/>
    <property type="evidence" value="ECO:0007669"/>
    <property type="project" value="UniProtKB-KW"/>
</dbReference>
<dbReference type="GO" id="GO:0016787">
    <property type="term" value="F:hydrolase activity"/>
    <property type="evidence" value="ECO:0007669"/>
    <property type="project" value="UniProtKB-KW"/>
</dbReference>
<sequence>MSEPALDDSQLAAVDIPAKTRQIVIAGPGSGKTEVVSALLGHLVDDEDVDPIDGILVISFSNAAVHAIRRRFLMHIGRQPVGVQTLDSLAGEVLRDLSTEDYERLTFDGRIALATRLLAEEGWGRTGDLEHLVVDEVQDVVGVRADFLLAIIGRLPTEAGFTLLGDPAQGIYDFQLRPNRHGQRPRSSTTSPELVNSVAALSGTEIRHLTGQYRAASRETRAAAMLREAVLPGGDPTLLEDFHAAVVPAGTVEDVVEHSGRWQGTTAFLTATNGQALLVAGALRTRTAVEVHRGAQQRVIGAWMARLFGDDSAVTIARRELDALVAERCPELDPAMLWRVLREVQVGKGTEIDLWRLAQRLRGPRPLPPEMIDHPATPYVVSTVHRAKGLEFDNVVLVDFPEHGWLEDSAEPEERLRALFVSLTRARQLIARADGPDDKFVRRLHKPGLHAERWYLGGPKQWMTFGFEIGVADTVPALDSARAQAHLTAEVSIGDSLDLRLDRLRSTLSVPVYTVLHDGVPVAQTSSRFGEDLASRIGSLTDRKASWPTLRGARVESVATVIVDSHHPGSAGRPRFRLIPVITGLLHIDWKESTPDD</sequence>
<dbReference type="SUPFAM" id="SSF52540">
    <property type="entry name" value="P-loop containing nucleoside triphosphate hydrolases"/>
    <property type="match status" value="1"/>
</dbReference>
<evidence type="ECO:0000313" key="2">
    <source>
        <dbReference type="EMBL" id="XBV21985.1"/>
    </source>
</evidence>
<protein>
    <submittedName>
        <fullName evidence="2">UvrD-helicase domain-containing protein</fullName>
    </submittedName>
</protein>
<dbReference type="Pfam" id="PF13538">
    <property type="entry name" value="UvrD_C_2"/>
    <property type="match status" value="1"/>
</dbReference>
<reference evidence="2" key="1">
    <citation type="submission" date="2024-06" db="EMBL/GenBank/DDBJ databases">
        <title>Kribbella sp. strain HUAS MG21 genome sequences.</title>
        <authorList>
            <person name="Mo P."/>
        </authorList>
    </citation>
    <scope>NUCLEOTIDE SEQUENCE</scope>
    <source>
        <strain evidence="2">HUAS MG21</strain>
    </source>
</reference>
<proteinExistence type="predicted"/>
<dbReference type="GO" id="GO:0003677">
    <property type="term" value="F:DNA binding"/>
    <property type="evidence" value="ECO:0007669"/>
    <property type="project" value="InterPro"/>
</dbReference>